<evidence type="ECO:0000313" key="2">
    <source>
        <dbReference type="EMBL" id="EHI55292.1"/>
    </source>
</evidence>
<dbReference type="HOGENOM" id="CLU_2788321_0_0_9"/>
<evidence type="ECO:0000313" key="3">
    <source>
        <dbReference type="Proteomes" id="UP000003011"/>
    </source>
</evidence>
<reference evidence="2 3" key="1">
    <citation type="submission" date="2011-08" db="EMBL/GenBank/DDBJ databases">
        <title>The Genome Sequence of Johnsonella ignava ATCC 51276.</title>
        <authorList>
            <consortium name="The Broad Institute Genome Sequencing Platform"/>
            <person name="Earl A."/>
            <person name="Ward D."/>
            <person name="Feldgarden M."/>
            <person name="Gevers D."/>
            <person name="Izard J."/>
            <person name="Blanton J.M."/>
            <person name="Baranova O.V."/>
            <person name="Dewhirst F.E."/>
            <person name="Young S.K."/>
            <person name="Zeng Q."/>
            <person name="Gargeya S."/>
            <person name="Fitzgerald M."/>
            <person name="Haas B."/>
            <person name="Abouelleil A."/>
            <person name="Alvarado L."/>
            <person name="Arachchi H.M."/>
            <person name="Berlin A."/>
            <person name="Brown A."/>
            <person name="Chapman S.B."/>
            <person name="Chen Z."/>
            <person name="Dunbar C."/>
            <person name="Freedman E."/>
            <person name="Gearin G."/>
            <person name="Gellesch M."/>
            <person name="Goldberg J."/>
            <person name="Griggs A."/>
            <person name="Gujja S."/>
            <person name="Heiman D."/>
            <person name="Howarth C."/>
            <person name="Larson L."/>
            <person name="Lui A."/>
            <person name="MacDonald P.J.P."/>
            <person name="Montmayeur A."/>
            <person name="Murphy C."/>
            <person name="Neiman D."/>
            <person name="Pearson M."/>
            <person name="Priest M."/>
            <person name="Roberts A."/>
            <person name="Saif S."/>
            <person name="Shea T."/>
            <person name="Shenoy N."/>
            <person name="Sisk P."/>
            <person name="Stolte C."/>
            <person name="Sykes S."/>
            <person name="Wortman J."/>
            <person name="Nusbaum C."/>
            <person name="Birren B."/>
        </authorList>
    </citation>
    <scope>NUCLEOTIDE SEQUENCE [LARGE SCALE GENOMIC DNA]</scope>
    <source>
        <strain evidence="2 3">ATCC 51276</strain>
    </source>
</reference>
<accession>G5GIN8</accession>
<gene>
    <name evidence="2" type="ORF">HMPREF9333_01428</name>
</gene>
<keyword evidence="3" id="KW-1185">Reference proteome</keyword>
<sequence>MVILLVMILGFTIGILRHFIRKGSYGLWNAAMHDKNSADNNMSHNNTYSSGSNGTYNNVAHNDEENSI</sequence>
<dbReference type="STRING" id="679200.HMPREF9333_01428"/>
<dbReference type="EMBL" id="ACZL01000023">
    <property type="protein sequence ID" value="EHI55292.1"/>
    <property type="molecule type" value="Genomic_DNA"/>
</dbReference>
<protein>
    <submittedName>
        <fullName evidence="2">Uncharacterized protein</fullName>
    </submittedName>
</protein>
<evidence type="ECO:0000256" key="1">
    <source>
        <dbReference type="SAM" id="MobiDB-lite"/>
    </source>
</evidence>
<proteinExistence type="predicted"/>
<feature type="compositionally biased region" description="Polar residues" evidence="1">
    <location>
        <begin position="39"/>
        <end position="60"/>
    </location>
</feature>
<organism evidence="2 3">
    <name type="scientific">Johnsonella ignava ATCC 51276</name>
    <dbReference type="NCBI Taxonomy" id="679200"/>
    <lineage>
        <taxon>Bacteria</taxon>
        <taxon>Bacillati</taxon>
        <taxon>Bacillota</taxon>
        <taxon>Clostridia</taxon>
        <taxon>Lachnospirales</taxon>
        <taxon>Lachnospiraceae</taxon>
        <taxon>Johnsonella</taxon>
    </lineage>
</organism>
<dbReference type="Proteomes" id="UP000003011">
    <property type="component" value="Unassembled WGS sequence"/>
</dbReference>
<feature type="region of interest" description="Disordered" evidence="1">
    <location>
        <begin position="39"/>
        <end position="68"/>
    </location>
</feature>
<dbReference type="RefSeq" id="WP_005541062.1">
    <property type="nucleotide sequence ID" value="NZ_JH378833.1"/>
</dbReference>
<dbReference type="AlphaFoldDB" id="G5GIN8"/>
<name>G5GIN8_9FIRM</name>
<comment type="caution">
    <text evidence="2">The sequence shown here is derived from an EMBL/GenBank/DDBJ whole genome shotgun (WGS) entry which is preliminary data.</text>
</comment>